<sequence length="289" mass="32423">MARGRKNKQQDRNSSPRWPEAHDTNSQEKSLCQVCGNLHRGPCRYVNGNRAPSNIPSRQAAVACSFCNKQHRGPCRWLSNHNQNHNNVAPQNSSNTRDILPCPICQRRHPGPCRLANNNQAPRNVPNVPNVPHAPNAPKLQNVQNVQNNRSMVRGKRQVDGQNVLFPLRVAFTKVRQYGGPDRVDAFIREVGSEDALMCYCDGTSSFCLQHYAEGFARQRKKNNIVMTQPDEVGLRQAMWSNHCGHAFDDFVVPPSGEHSLTGNVNSAFNPFRQDSSTYDGDEDVDMVL</sequence>
<dbReference type="AlphaFoldDB" id="A0A194W454"/>
<gene>
    <name evidence="2" type="ORF">VM1G_06683</name>
</gene>
<proteinExistence type="predicted"/>
<evidence type="ECO:0000256" key="1">
    <source>
        <dbReference type="SAM" id="MobiDB-lite"/>
    </source>
</evidence>
<dbReference type="Proteomes" id="UP000078559">
    <property type="component" value="Chromosome 7"/>
</dbReference>
<reference evidence="2" key="1">
    <citation type="submission" date="2014-12" db="EMBL/GenBank/DDBJ databases">
        <title>Genome Sequence of Valsa Canker Pathogens Uncovers a Specific Adaption of Colonization on Woody Bark.</title>
        <authorList>
            <person name="Yin Z."/>
            <person name="Liu H."/>
            <person name="Gao X."/>
            <person name="Li Z."/>
            <person name="Song N."/>
            <person name="Ke X."/>
            <person name="Dai Q."/>
            <person name="Wu Y."/>
            <person name="Sun Y."/>
            <person name="Xu J.-R."/>
            <person name="Kang Z.K."/>
            <person name="Wang L."/>
            <person name="Huang L."/>
        </authorList>
    </citation>
    <scope>NUCLEOTIDE SEQUENCE [LARGE SCALE GENOMIC DNA]</scope>
    <source>
        <strain evidence="2">03-8</strain>
    </source>
</reference>
<keyword evidence="3" id="KW-1185">Reference proteome</keyword>
<feature type="region of interest" description="Disordered" evidence="1">
    <location>
        <begin position="1"/>
        <end position="25"/>
    </location>
</feature>
<organism evidence="2 3">
    <name type="scientific">Cytospora mali</name>
    <name type="common">Apple Valsa canker fungus</name>
    <name type="synonym">Valsa mali</name>
    <dbReference type="NCBI Taxonomy" id="578113"/>
    <lineage>
        <taxon>Eukaryota</taxon>
        <taxon>Fungi</taxon>
        <taxon>Dikarya</taxon>
        <taxon>Ascomycota</taxon>
        <taxon>Pezizomycotina</taxon>
        <taxon>Sordariomycetes</taxon>
        <taxon>Sordariomycetidae</taxon>
        <taxon>Diaporthales</taxon>
        <taxon>Cytosporaceae</taxon>
        <taxon>Cytospora</taxon>
    </lineage>
</organism>
<accession>A0A194W454</accession>
<name>A0A194W454_CYTMA</name>
<protein>
    <submittedName>
        <fullName evidence="2">Uncharacterized protein</fullName>
    </submittedName>
</protein>
<dbReference type="EMBL" id="CM003104">
    <property type="protein sequence ID" value="KUI71311.1"/>
    <property type="molecule type" value="Genomic_DNA"/>
</dbReference>
<evidence type="ECO:0000313" key="2">
    <source>
        <dbReference type="EMBL" id="KUI71311.1"/>
    </source>
</evidence>
<evidence type="ECO:0000313" key="3">
    <source>
        <dbReference type="Proteomes" id="UP000078559"/>
    </source>
</evidence>